<gene>
    <name evidence="1" type="ORF">ENS06_10260</name>
</gene>
<evidence type="ECO:0000313" key="1">
    <source>
        <dbReference type="EMBL" id="HFK97687.1"/>
    </source>
</evidence>
<name>A0A832EAW1_9BACT</name>
<accession>A0A832EAW1</accession>
<proteinExistence type="predicted"/>
<sequence length="87" mass="10237">MRLERITVTTRDESCGAQEPTALEWRGRRYRVVAVEDRWYEGFVASHRVPMRYFRVLVDTGERFLVRYHELFDAWALVVAGREGASS</sequence>
<reference evidence="1" key="1">
    <citation type="journal article" date="2020" name="mSystems">
        <title>Genome- and Community-Level Interaction Insights into Carbon Utilization and Element Cycling Functions of Hydrothermarchaeota in Hydrothermal Sediment.</title>
        <authorList>
            <person name="Zhou Z."/>
            <person name="Liu Y."/>
            <person name="Xu W."/>
            <person name="Pan J."/>
            <person name="Luo Z.H."/>
            <person name="Li M."/>
        </authorList>
    </citation>
    <scope>NUCLEOTIDE SEQUENCE [LARGE SCALE GENOMIC DNA]</scope>
    <source>
        <strain evidence="1">SpSt-456</strain>
    </source>
</reference>
<protein>
    <submittedName>
        <fullName evidence="1">Uncharacterized protein</fullName>
    </submittedName>
</protein>
<organism evidence="1">
    <name type="scientific">Desulfacinum infernum</name>
    <dbReference type="NCBI Taxonomy" id="35837"/>
    <lineage>
        <taxon>Bacteria</taxon>
        <taxon>Pseudomonadati</taxon>
        <taxon>Thermodesulfobacteriota</taxon>
        <taxon>Syntrophobacteria</taxon>
        <taxon>Syntrophobacterales</taxon>
        <taxon>Syntrophobacteraceae</taxon>
        <taxon>Desulfacinum</taxon>
    </lineage>
</organism>
<comment type="caution">
    <text evidence="1">The sequence shown here is derived from an EMBL/GenBank/DDBJ whole genome shotgun (WGS) entry which is preliminary data.</text>
</comment>
<dbReference type="AlphaFoldDB" id="A0A832EAW1"/>
<dbReference type="EMBL" id="DSTK01000032">
    <property type="protein sequence ID" value="HFK97687.1"/>
    <property type="molecule type" value="Genomic_DNA"/>
</dbReference>